<comment type="caution">
    <text evidence="11">The sequence shown here is derived from an EMBL/GenBank/DDBJ whole genome shotgun (WGS) entry which is preliminary data.</text>
</comment>
<evidence type="ECO:0000313" key="12">
    <source>
        <dbReference type="Proteomes" id="UP000237511"/>
    </source>
</evidence>
<dbReference type="InterPro" id="IPR054585">
    <property type="entry name" value="NDH2-like_C"/>
</dbReference>
<dbReference type="InterPro" id="IPR045024">
    <property type="entry name" value="NDH-2"/>
</dbReference>
<comment type="catalytic activity">
    <reaction evidence="8">
        <text>a quinone + NADH + H(+) = a quinol + NAD(+)</text>
        <dbReference type="Rhea" id="RHEA:46160"/>
        <dbReference type="ChEBI" id="CHEBI:15378"/>
        <dbReference type="ChEBI" id="CHEBI:24646"/>
        <dbReference type="ChEBI" id="CHEBI:57540"/>
        <dbReference type="ChEBI" id="CHEBI:57945"/>
        <dbReference type="ChEBI" id="CHEBI:132124"/>
        <dbReference type="EC" id="1.6.5.9"/>
    </reaction>
</comment>
<reference evidence="11 12" key="1">
    <citation type="journal article" date="2014" name="Syst. Appl. Microbiol.">
        <title>Microsymbionts of Phaseolus vulgaris in acid and alkaline soils of Mexico.</title>
        <authorList>
            <person name="Verastegui-Valdes M.M."/>
            <person name="Zhang Y.J."/>
            <person name="Rivera-Orduna F.N."/>
            <person name="Cheng H.P."/>
            <person name="Sui X.H."/>
            <person name="Wang E.T."/>
        </authorList>
    </citation>
    <scope>NUCLEOTIDE SEQUENCE [LARGE SCALE GENOMIC DNA]</scope>
    <source>
        <strain evidence="11 12">FG01</strain>
    </source>
</reference>
<dbReference type="PANTHER" id="PTHR43706">
    <property type="entry name" value="NADH DEHYDROGENASE"/>
    <property type="match status" value="1"/>
</dbReference>
<feature type="domain" description="External alternative NADH-ubiquinone oxidoreductase-like C-terminal" evidence="10">
    <location>
        <begin position="369"/>
        <end position="421"/>
    </location>
</feature>
<evidence type="ECO:0000259" key="9">
    <source>
        <dbReference type="Pfam" id="PF07992"/>
    </source>
</evidence>
<evidence type="ECO:0000256" key="3">
    <source>
        <dbReference type="ARBA" id="ARBA00022630"/>
    </source>
</evidence>
<gene>
    <name evidence="11" type="ORF">ATY31_05185</name>
</gene>
<evidence type="ECO:0000256" key="7">
    <source>
        <dbReference type="ARBA" id="ARBA00023027"/>
    </source>
</evidence>
<dbReference type="SUPFAM" id="SSF51905">
    <property type="entry name" value="FAD/NAD(P)-binding domain"/>
    <property type="match status" value="1"/>
</dbReference>
<accession>A0A2S3YTM2</accession>
<dbReference type="Pfam" id="PF22366">
    <property type="entry name" value="NDH2_C"/>
    <property type="match status" value="1"/>
</dbReference>
<dbReference type="PANTHER" id="PTHR43706:SF47">
    <property type="entry name" value="EXTERNAL NADH-UBIQUINONE OXIDOREDUCTASE 1, MITOCHONDRIAL-RELATED"/>
    <property type="match status" value="1"/>
</dbReference>
<organism evidence="11 12">
    <name type="scientific">Sinorhizobium americanum</name>
    <dbReference type="NCBI Taxonomy" id="194963"/>
    <lineage>
        <taxon>Bacteria</taxon>
        <taxon>Pseudomonadati</taxon>
        <taxon>Pseudomonadota</taxon>
        <taxon>Alphaproteobacteria</taxon>
        <taxon>Hyphomicrobiales</taxon>
        <taxon>Rhizobiaceae</taxon>
        <taxon>Sinorhizobium/Ensifer group</taxon>
        <taxon>Sinorhizobium</taxon>
    </lineage>
</organism>
<dbReference type="Pfam" id="PF07992">
    <property type="entry name" value="Pyr_redox_2"/>
    <property type="match status" value="1"/>
</dbReference>
<sequence length="438" mass="47068">MSVTPVQSGSAPGKIAAGVEPTMYRPRVVILGAGFGGLNAALTLRRAPVEVTVIDRRNYHLFQPLLYQVATAGLSPAQIAMPIRRILSRQSNATVLMDKIEAVDTGARCVVTGSRRIPYDYLIVATGARHTYFGNHTWADHAPGLKTITDATAIRARILSAFERAEVTDDPRLRQTLLTFVVVGGGPTGVELAGAIAELSRRTIVRDFRRIDSSSARVVLVEAGERILPAMPPCLSRKAQRQLERLGVEVLLGNAVADCDDSGVRLADGTEIGSACILWAAGVMASRAAKWIAAPADRAGRVLVDGRLNPPGHGEIFVIGDTASVAGVDGCPVPGVAPAAKQMGRYAARAILDDVAGRQSTPFRYRDYGNLATIGRKAAVADFGNARLSGYAAWLVWNFAHLWFLVGFRNRLVVFLDWAHAYVRNDRAARLITGRNEG</sequence>
<evidence type="ECO:0000256" key="8">
    <source>
        <dbReference type="ARBA" id="ARBA00047599"/>
    </source>
</evidence>
<dbReference type="InterPro" id="IPR036188">
    <property type="entry name" value="FAD/NAD-bd_sf"/>
</dbReference>
<dbReference type="RefSeq" id="WP_097527438.1">
    <property type="nucleotide sequence ID" value="NZ_LODU01000007.1"/>
</dbReference>
<keyword evidence="6" id="KW-0560">Oxidoreductase</keyword>
<name>A0A2S3YTM2_9HYPH</name>
<evidence type="ECO:0000313" key="11">
    <source>
        <dbReference type="EMBL" id="POH34945.1"/>
    </source>
</evidence>
<dbReference type="Gene3D" id="3.50.50.100">
    <property type="match status" value="1"/>
</dbReference>
<feature type="domain" description="FAD/NAD(P)-binding" evidence="9">
    <location>
        <begin position="27"/>
        <end position="344"/>
    </location>
</feature>
<dbReference type="PRINTS" id="PR00368">
    <property type="entry name" value="FADPNR"/>
</dbReference>
<dbReference type="GO" id="GO:0050136">
    <property type="term" value="F:NADH dehydrogenase (quinone) (non-electrogenic) activity"/>
    <property type="evidence" value="ECO:0007669"/>
    <property type="project" value="UniProtKB-EC"/>
</dbReference>
<evidence type="ECO:0000256" key="6">
    <source>
        <dbReference type="ARBA" id="ARBA00023002"/>
    </source>
</evidence>
<dbReference type="EC" id="1.6.5.9" evidence="2"/>
<proteinExistence type="inferred from homology"/>
<dbReference type="EMBL" id="LODU01000007">
    <property type="protein sequence ID" value="POH34945.1"/>
    <property type="molecule type" value="Genomic_DNA"/>
</dbReference>
<dbReference type="PRINTS" id="PR00411">
    <property type="entry name" value="PNDRDTASEI"/>
</dbReference>
<keyword evidence="7" id="KW-0520">NAD</keyword>
<evidence type="ECO:0000256" key="2">
    <source>
        <dbReference type="ARBA" id="ARBA00012637"/>
    </source>
</evidence>
<keyword evidence="3" id="KW-0285">Flavoprotein</keyword>
<keyword evidence="4" id="KW-0274">FAD</keyword>
<evidence type="ECO:0000256" key="5">
    <source>
        <dbReference type="ARBA" id="ARBA00022946"/>
    </source>
</evidence>
<evidence type="ECO:0000256" key="4">
    <source>
        <dbReference type="ARBA" id="ARBA00022827"/>
    </source>
</evidence>
<evidence type="ECO:0000259" key="10">
    <source>
        <dbReference type="Pfam" id="PF22366"/>
    </source>
</evidence>
<keyword evidence="5" id="KW-0809">Transit peptide</keyword>
<evidence type="ECO:0000256" key="1">
    <source>
        <dbReference type="ARBA" id="ARBA00005272"/>
    </source>
</evidence>
<comment type="similarity">
    <text evidence="1">Belongs to the NADH dehydrogenase family.</text>
</comment>
<protein>
    <recommendedName>
        <fullName evidence="2">NADH:ubiquinone reductase (non-electrogenic)</fullName>
        <ecNumber evidence="2">1.6.5.9</ecNumber>
    </recommendedName>
</protein>
<dbReference type="Proteomes" id="UP000237511">
    <property type="component" value="Unassembled WGS sequence"/>
</dbReference>
<dbReference type="AlphaFoldDB" id="A0A2S3YTM2"/>
<dbReference type="InterPro" id="IPR023753">
    <property type="entry name" value="FAD/NAD-binding_dom"/>
</dbReference>